<keyword evidence="6" id="KW-0732">Signal</keyword>
<dbReference type="RefSeq" id="WP_119001375.1">
    <property type="nucleotide sequence ID" value="NZ_QWGP01000039.1"/>
</dbReference>
<keyword evidence="2" id="KW-0479">Metal-binding</keyword>
<dbReference type="InterPro" id="IPR000923">
    <property type="entry name" value="BlueCu_1"/>
</dbReference>
<evidence type="ECO:0000256" key="1">
    <source>
        <dbReference type="ARBA" id="ARBA00022448"/>
    </source>
</evidence>
<feature type="chain" id="PRO_5043948483" evidence="6">
    <location>
        <begin position="20"/>
        <end position="176"/>
    </location>
</feature>
<dbReference type="SUPFAM" id="SSF49503">
    <property type="entry name" value="Cupredoxins"/>
    <property type="match status" value="1"/>
</dbReference>
<evidence type="ECO:0000256" key="4">
    <source>
        <dbReference type="ARBA" id="ARBA00023008"/>
    </source>
</evidence>
<dbReference type="InterPro" id="IPR008972">
    <property type="entry name" value="Cupredoxin"/>
</dbReference>
<dbReference type="PANTHER" id="PTHR38439">
    <property type="entry name" value="AURACYANIN-B"/>
    <property type="match status" value="1"/>
</dbReference>
<evidence type="ECO:0000313" key="8">
    <source>
        <dbReference type="EMBL" id="RHZ91090.1"/>
    </source>
</evidence>
<keyword evidence="1" id="KW-0813">Transport</keyword>
<evidence type="ECO:0000259" key="7">
    <source>
        <dbReference type="Pfam" id="PF00127"/>
    </source>
</evidence>
<dbReference type="PANTHER" id="PTHR38439:SF3">
    <property type="entry name" value="COPPER-RESISTANT CUPROPROTEIN COPI"/>
    <property type="match status" value="1"/>
</dbReference>
<feature type="region of interest" description="Disordered" evidence="5">
    <location>
        <begin position="18"/>
        <end position="39"/>
    </location>
</feature>
<dbReference type="Gene3D" id="2.60.40.420">
    <property type="entry name" value="Cupredoxins - blue copper proteins"/>
    <property type="match status" value="1"/>
</dbReference>
<gene>
    <name evidence="8" type="ORF">D1114_21210</name>
</gene>
<evidence type="ECO:0000256" key="3">
    <source>
        <dbReference type="ARBA" id="ARBA00022982"/>
    </source>
</evidence>
<reference evidence="8 9" key="1">
    <citation type="submission" date="2018-08" db="EMBL/GenBank/DDBJ databases">
        <title>Draft genome sequence of Rhodobacter sphaeroides FY.</title>
        <authorList>
            <person name="Rayyan A."/>
            <person name="Meyer T.E."/>
            <person name="Kyndt J.A."/>
        </authorList>
    </citation>
    <scope>NUCLEOTIDE SEQUENCE [LARGE SCALE GENOMIC DNA]</scope>
    <source>
        <strain evidence="8 9">FY</strain>
    </source>
</reference>
<protein>
    <submittedName>
        <fullName evidence="8">Copper oxidase</fullName>
    </submittedName>
</protein>
<keyword evidence="4" id="KW-0186">Copper</keyword>
<sequence>MKLLTMTLVAALGAGAAQADGSHGHAQGAMGSTEGGLSAMDHMHDATETIPLGAPASAAAEARTVTVTMRETDDGRMIFEPASLSFAAGETVRLVIRNAGEQEHEFVMDTPGEIEEHKAMMAEMPDMRHREANALRLGSGESGEILWTFGDPGRYEFACLIPGHYEGGMHGPLTVH</sequence>
<dbReference type="InterPro" id="IPR028871">
    <property type="entry name" value="BlueCu_1_BS"/>
</dbReference>
<accession>A0AAX1UGA2</accession>
<dbReference type="Pfam" id="PF00127">
    <property type="entry name" value="Copper-bind"/>
    <property type="match status" value="1"/>
</dbReference>
<organism evidence="8 9">
    <name type="scientific">Cereibacter sphaeroides</name>
    <name type="common">Rhodobacter sphaeroides</name>
    <dbReference type="NCBI Taxonomy" id="1063"/>
    <lineage>
        <taxon>Bacteria</taxon>
        <taxon>Pseudomonadati</taxon>
        <taxon>Pseudomonadota</taxon>
        <taxon>Alphaproteobacteria</taxon>
        <taxon>Rhodobacterales</taxon>
        <taxon>Paracoccaceae</taxon>
        <taxon>Cereibacter</taxon>
    </lineage>
</organism>
<dbReference type="PROSITE" id="PS00079">
    <property type="entry name" value="MULTICOPPER_OXIDASE1"/>
    <property type="match status" value="1"/>
</dbReference>
<proteinExistence type="predicted"/>
<comment type="caution">
    <text evidence="8">The sequence shown here is derived from an EMBL/GenBank/DDBJ whole genome shotgun (WGS) entry which is preliminary data.</text>
</comment>
<dbReference type="PROSITE" id="PS00196">
    <property type="entry name" value="COPPER_BLUE"/>
    <property type="match status" value="1"/>
</dbReference>
<dbReference type="CDD" id="cd04211">
    <property type="entry name" value="Cupredoxin_like_2"/>
    <property type="match status" value="1"/>
</dbReference>
<dbReference type="EMBL" id="QWGP01000039">
    <property type="protein sequence ID" value="RHZ91090.1"/>
    <property type="molecule type" value="Genomic_DNA"/>
</dbReference>
<evidence type="ECO:0000256" key="5">
    <source>
        <dbReference type="SAM" id="MobiDB-lite"/>
    </source>
</evidence>
<feature type="signal peptide" evidence="6">
    <location>
        <begin position="1"/>
        <end position="19"/>
    </location>
</feature>
<keyword evidence="3" id="KW-0249">Electron transport</keyword>
<dbReference type="AlphaFoldDB" id="A0AAX1UGA2"/>
<dbReference type="Proteomes" id="UP000266305">
    <property type="component" value="Unassembled WGS sequence"/>
</dbReference>
<evidence type="ECO:0000256" key="2">
    <source>
        <dbReference type="ARBA" id="ARBA00022723"/>
    </source>
</evidence>
<dbReference type="GO" id="GO:0005507">
    <property type="term" value="F:copper ion binding"/>
    <property type="evidence" value="ECO:0007669"/>
    <property type="project" value="InterPro"/>
</dbReference>
<dbReference type="InterPro" id="IPR033138">
    <property type="entry name" value="Cu_oxidase_CS"/>
</dbReference>
<dbReference type="GO" id="GO:0009055">
    <property type="term" value="F:electron transfer activity"/>
    <property type="evidence" value="ECO:0007669"/>
    <property type="project" value="InterPro"/>
</dbReference>
<evidence type="ECO:0000313" key="9">
    <source>
        <dbReference type="Proteomes" id="UP000266305"/>
    </source>
</evidence>
<dbReference type="InterPro" id="IPR050845">
    <property type="entry name" value="Cu-binding_ET"/>
</dbReference>
<feature type="domain" description="Blue (type 1) copper" evidence="7">
    <location>
        <begin position="71"/>
        <end position="175"/>
    </location>
</feature>
<name>A0AAX1UGA2_CERSP</name>
<evidence type="ECO:0000256" key="6">
    <source>
        <dbReference type="SAM" id="SignalP"/>
    </source>
</evidence>